<dbReference type="AlphaFoldDB" id="I7LSV9"/>
<feature type="compositionally biased region" description="Polar residues" evidence="1">
    <location>
        <begin position="411"/>
        <end position="460"/>
    </location>
</feature>
<reference evidence="4" key="1">
    <citation type="journal article" date="2006" name="PLoS Biol.">
        <title>Macronuclear genome sequence of the ciliate Tetrahymena thermophila, a model eukaryote.</title>
        <authorList>
            <person name="Eisen J.A."/>
            <person name="Coyne R.S."/>
            <person name="Wu M."/>
            <person name="Wu D."/>
            <person name="Thiagarajan M."/>
            <person name="Wortman J.R."/>
            <person name="Badger J.H."/>
            <person name="Ren Q."/>
            <person name="Amedeo P."/>
            <person name="Jones K.M."/>
            <person name="Tallon L.J."/>
            <person name="Delcher A.L."/>
            <person name="Salzberg S.L."/>
            <person name="Silva J.C."/>
            <person name="Haas B.J."/>
            <person name="Majoros W.H."/>
            <person name="Farzad M."/>
            <person name="Carlton J.M."/>
            <person name="Smith R.K. Jr."/>
            <person name="Garg J."/>
            <person name="Pearlman R.E."/>
            <person name="Karrer K.M."/>
            <person name="Sun L."/>
            <person name="Manning G."/>
            <person name="Elde N.C."/>
            <person name="Turkewitz A.P."/>
            <person name="Asai D.J."/>
            <person name="Wilkes D.E."/>
            <person name="Wang Y."/>
            <person name="Cai H."/>
            <person name="Collins K."/>
            <person name="Stewart B.A."/>
            <person name="Lee S.R."/>
            <person name="Wilamowska K."/>
            <person name="Weinberg Z."/>
            <person name="Ruzzo W.L."/>
            <person name="Wloga D."/>
            <person name="Gaertig J."/>
            <person name="Frankel J."/>
            <person name="Tsao C.-C."/>
            <person name="Gorovsky M.A."/>
            <person name="Keeling P.J."/>
            <person name="Waller R.F."/>
            <person name="Patron N.J."/>
            <person name="Cherry J.M."/>
            <person name="Stover N.A."/>
            <person name="Krieger C.J."/>
            <person name="del Toro C."/>
            <person name="Ryder H.F."/>
            <person name="Williamson S.C."/>
            <person name="Barbeau R.A."/>
            <person name="Hamilton E.P."/>
            <person name="Orias E."/>
        </authorList>
    </citation>
    <scope>NUCLEOTIDE SEQUENCE [LARGE SCALE GENOMIC DNA]</scope>
    <source>
        <strain evidence="4">SB210</strain>
    </source>
</reference>
<organism evidence="3 4">
    <name type="scientific">Tetrahymena thermophila (strain SB210)</name>
    <dbReference type="NCBI Taxonomy" id="312017"/>
    <lineage>
        <taxon>Eukaryota</taxon>
        <taxon>Sar</taxon>
        <taxon>Alveolata</taxon>
        <taxon>Ciliophora</taxon>
        <taxon>Intramacronucleata</taxon>
        <taxon>Oligohymenophorea</taxon>
        <taxon>Hymenostomatida</taxon>
        <taxon>Tetrahymenina</taxon>
        <taxon>Tetrahymenidae</taxon>
        <taxon>Tetrahymena</taxon>
    </lineage>
</organism>
<dbReference type="Proteomes" id="UP000009168">
    <property type="component" value="Unassembled WGS sequence"/>
</dbReference>
<feature type="region of interest" description="Disordered" evidence="1">
    <location>
        <begin position="830"/>
        <end position="852"/>
    </location>
</feature>
<feature type="region of interest" description="Disordered" evidence="1">
    <location>
        <begin position="301"/>
        <end position="607"/>
    </location>
</feature>
<feature type="compositionally biased region" description="Basic and acidic residues" evidence="1">
    <location>
        <begin position="312"/>
        <end position="323"/>
    </location>
</feature>
<feature type="compositionally biased region" description="Acidic residues" evidence="1">
    <location>
        <begin position="481"/>
        <end position="503"/>
    </location>
</feature>
<name>I7LSV9_TETTS</name>
<feature type="region of interest" description="Disordered" evidence="1">
    <location>
        <begin position="676"/>
        <end position="743"/>
    </location>
</feature>
<dbReference type="GeneID" id="7834749"/>
<feature type="compositionally biased region" description="Polar residues" evidence="1">
    <location>
        <begin position="326"/>
        <end position="339"/>
    </location>
</feature>
<sequence length="885" mass="102296">MFQNAYQGGTHVEIYDAKVNKDKEKSYANLYRMTTPQGYSKVFDKDIKGYIYSIDGHSTKMRFPKEDKIDLCIVQHFLVFQIYLPFGSPWNLEIGIADTQKVNRRINLVSALNKIETKYFHVKVPNDIIRRGEWLNLSIDVNSFMEAWKGSTFRSIDSITIGSTCRIRRIFSMKNPLFEFSSEDNAEEQMYLQSSLYNQQKPEDIPKNFAFPPGFQYSNQLVNYQRILDNVDPKYLESISDSVDTLKMNNPASSVPKSMYKNSLTNNTNNVKAIATKSIKQGIGINNSVQKSIPDVTHDFHEKSTMGQKQIETQKKSYARIDRSPPSIQNTQQQNSKYNSSTKRESSISSSHNLDEEQKYDTNLTKAKPRQASREPVRQSLKTQKPPQPQTNNNNNLQQGQQIQKNIPKSPISQSLKSPTTSLKDINQPQNSSSRQPTKNQQRQPSTQKKETSANIQKNNPWYAGVNKGPKKQFDDKGQEDNEEIEENLEAEYYDKYEIDEELPQTIKKKESKTNTSSPQISQKMTQQNDKNLNNQNKNNLGQVKSQQLKEKSLTQQLESKRNVKSANNFGKKASLIDPKKTKEGNKKDIQKKENQNDKNQNLGYENQNAFNSMNTDLDEESYFQLTQKFNTVSDPNQFKDLFANSNRKQKQQAEDSYGQGEYDDLDQREIEEDIVTDQNHNNPSINKNTSQNKTTTKNTNNNNNAKSFLKQDTVESKKYQTNRDFSGEKKNQQFEDSLEGPYIERNLENDDENYQDELNDKYASPDKDDQGNNYSNHNIYENHLNKFINNSQRPFTPPFQAVVPLQGSSIVTKKNNQTVVIQNQGYYEDDGNYKNEQNKSNISKKSNRVDNNDFEDQEQLEVIYDPVLNCYYDPNSKQYYELKS</sequence>
<dbReference type="eggNOG" id="KOG3213">
    <property type="taxonomic scope" value="Eukaryota"/>
</dbReference>
<feature type="compositionally biased region" description="Polar residues" evidence="1">
    <location>
        <begin position="514"/>
        <end position="526"/>
    </location>
</feature>
<dbReference type="InterPro" id="IPR040441">
    <property type="entry name" value="CFA20/CFAP20DC"/>
</dbReference>
<feature type="compositionally biased region" description="Low complexity" evidence="1">
    <location>
        <begin position="527"/>
        <end position="541"/>
    </location>
</feature>
<dbReference type="EMBL" id="GG662507">
    <property type="protein sequence ID" value="EAR83716.2"/>
    <property type="molecule type" value="Genomic_DNA"/>
</dbReference>
<dbReference type="InterPro" id="IPR007714">
    <property type="entry name" value="CFA20_dom"/>
</dbReference>
<dbReference type="OrthoDB" id="10261083at2759"/>
<feature type="compositionally biased region" description="Low complexity" evidence="1">
    <location>
        <begin position="687"/>
        <end position="705"/>
    </location>
</feature>
<dbReference type="STRING" id="312017.I7LSV9"/>
<accession>I7LSV9</accession>
<keyword evidence="4" id="KW-1185">Reference proteome</keyword>
<proteinExistence type="predicted"/>
<dbReference type="PANTHER" id="PTHR12458">
    <property type="entry name" value="ORF PROTEIN"/>
    <property type="match status" value="1"/>
</dbReference>
<feature type="compositionally biased region" description="Basic and acidic residues" evidence="1">
    <location>
        <begin position="578"/>
        <end position="597"/>
    </location>
</feature>
<feature type="compositionally biased region" description="Low complexity" evidence="1">
    <location>
        <begin position="381"/>
        <end position="409"/>
    </location>
</feature>
<gene>
    <name evidence="3" type="ORF">TTHERM_00825110</name>
</gene>
<protein>
    <recommendedName>
        <fullName evidence="2">CFA20 domain-containing protein</fullName>
    </recommendedName>
</protein>
<dbReference type="Pfam" id="PF05018">
    <property type="entry name" value="CFA20_dom"/>
    <property type="match status" value="1"/>
</dbReference>
<feature type="domain" description="CFA20" evidence="2">
    <location>
        <begin position="1"/>
        <end position="189"/>
    </location>
</feature>
<dbReference type="RefSeq" id="XP_001031379.2">
    <property type="nucleotide sequence ID" value="XM_001031379.2"/>
</dbReference>
<feature type="compositionally biased region" description="Basic and acidic residues" evidence="1">
    <location>
        <begin position="759"/>
        <end position="771"/>
    </location>
</feature>
<evidence type="ECO:0000259" key="2">
    <source>
        <dbReference type="Pfam" id="PF05018"/>
    </source>
</evidence>
<feature type="compositionally biased region" description="Polar residues" evidence="1">
    <location>
        <begin position="677"/>
        <end position="686"/>
    </location>
</feature>
<evidence type="ECO:0000313" key="4">
    <source>
        <dbReference type="Proteomes" id="UP000009168"/>
    </source>
</evidence>
<evidence type="ECO:0000256" key="1">
    <source>
        <dbReference type="SAM" id="MobiDB-lite"/>
    </source>
</evidence>
<dbReference type="InParanoid" id="I7LSV9"/>
<feature type="region of interest" description="Disordered" evidence="1">
    <location>
        <begin position="758"/>
        <end position="778"/>
    </location>
</feature>
<evidence type="ECO:0000313" key="3">
    <source>
        <dbReference type="EMBL" id="EAR83716.2"/>
    </source>
</evidence>
<dbReference type="KEGG" id="tet:TTHERM_00825110"/>